<dbReference type="PANTHER" id="PTHR22937">
    <property type="entry name" value="E3 UBIQUITIN-PROTEIN LIGASE RNF165"/>
    <property type="match status" value="1"/>
</dbReference>
<dbReference type="GO" id="GO:0008270">
    <property type="term" value="F:zinc ion binding"/>
    <property type="evidence" value="ECO:0007669"/>
    <property type="project" value="UniProtKB-KW"/>
</dbReference>
<evidence type="ECO:0000256" key="9">
    <source>
        <dbReference type="SAM" id="MobiDB-lite"/>
    </source>
</evidence>
<evidence type="ECO:0000256" key="4">
    <source>
        <dbReference type="ARBA" id="ARBA00022723"/>
    </source>
</evidence>
<dbReference type="OrthoDB" id="8062037at2759"/>
<comment type="catalytic activity">
    <reaction evidence="1">
        <text>S-ubiquitinyl-[E2 ubiquitin-conjugating enzyme]-L-cysteine + [acceptor protein]-L-lysine = [E2 ubiquitin-conjugating enzyme]-L-cysteine + N(6)-ubiquitinyl-[acceptor protein]-L-lysine.</text>
        <dbReference type="EC" id="2.3.2.27"/>
    </reaction>
</comment>
<evidence type="ECO:0000256" key="1">
    <source>
        <dbReference type="ARBA" id="ARBA00000900"/>
    </source>
</evidence>
<accession>A0A8T3C1E3</accession>
<feature type="compositionally biased region" description="Low complexity" evidence="9">
    <location>
        <begin position="184"/>
        <end position="209"/>
    </location>
</feature>
<feature type="region of interest" description="Disordered" evidence="9">
    <location>
        <begin position="1"/>
        <end position="25"/>
    </location>
</feature>
<keyword evidence="3" id="KW-0808">Transferase</keyword>
<dbReference type="SUPFAM" id="SSF57850">
    <property type="entry name" value="RING/U-box"/>
    <property type="match status" value="1"/>
</dbReference>
<dbReference type="Pfam" id="PF13639">
    <property type="entry name" value="zf-RING_2"/>
    <property type="match status" value="1"/>
</dbReference>
<evidence type="ECO:0000256" key="2">
    <source>
        <dbReference type="ARBA" id="ARBA00012483"/>
    </source>
</evidence>
<dbReference type="EMBL" id="JAGYWB010000003">
    <property type="protein sequence ID" value="KAI0526877.1"/>
    <property type="molecule type" value="Genomic_DNA"/>
</dbReference>
<evidence type="ECO:0000313" key="11">
    <source>
        <dbReference type="EMBL" id="KAI0526877.1"/>
    </source>
</evidence>
<dbReference type="InterPro" id="IPR045191">
    <property type="entry name" value="MBR1/2-like"/>
</dbReference>
<evidence type="ECO:0000256" key="8">
    <source>
        <dbReference type="PROSITE-ProRule" id="PRU00175"/>
    </source>
</evidence>
<organism evidence="11 12">
    <name type="scientific">Dendrobium nobile</name>
    <name type="common">Orchid</name>
    <dbReference type="NCBI Taxonomy" id="94219"/>
    <lineage>
        <taxon>Eukaryota</taxon>
        <taxon>Viridiplantae</taxon>
        <taxon>Streptophyta</taxon>
        <taxon>Embryophyta</taxon>
        <taxon>Tracheophyta</taxon>
        <taxon>Spermatophyta</taxon>
        <taxon>Magnoliopsida</taxon>
        <taxon>Liliopsida</taxon>
        <taxon>Asparagales</taxon>
        <taxon>Orchidaceae</taxon>
        <taxon>Epidendroideae</taxon>
        <taxon>Malaxideae</taxon>
        <taxon>Dendrobiinae</taxon>
        <taxon>Dendrobium</taxon>
    </lineage>
</organism>
<dbReference type="PROSITE" id="PS50089">
    <property type="entry name" value="ZF_RING_2"/>
    <property type="match status" value="1"/>
</dbReference>
<dbReference type="SMART" id="SM00184">
    <property type="entry name" value="RING"/>
    <property type="match status" value="1"/>
</dbReference>
<dbReference type="GO" id="GO:0061630">
    <property type="term" value="F:ubiquitin protein ligase activity"/>
    <property type="evidence" value="ECO:0007669"/>
    <property type="project" value="UniProtKB-EC"/>
</dbReference>
<dbReference type="PANTHER" id="PTHR22937:SF65">
    <property type="entry name" value="E3 UBIQUITIN-PROTEIN LIGASE ARK2C"/>
    <property type="match status" value="1"/>
</dbReference>
<reference evidence="11" key="1">
    <citation type="journal article" date="2022" name="Front. Genet.">
        <title>Chromosome-Scale Assembly of the Dendrobium nobile Genome Provides Insights Into the Molecular Mechanism of the Biosynthesis of the Medicinal Active Ingredient of Dendrobium.</title>
        <authorList>
            <person name="Xu Q."/>
            <person name="Niu S.-C."/>
            <person name="Li K.-L."/>
            <person name="Zheng P.-J."/>
            <person name="Zhang X.-J."/>
            <person name="Jia Y."/>
            <person name="Liu Y."/>
            <person name="Niu Y.-X."/>
            <person name="Yu L.-H."/>
            <person name="Chen D.-F."/>
            <person name="Zhang G.-Q."/>
        </authorList>
    </citation>
    <scope>NUCLEOTIDE SEQUENCE</scope>
    <source>
        <tissue evidence="11">Leaf</tissue>
    </source>
</reference>
<proteinExistence type="predicted"/>
<feature type="region of interest" description="Disordered" evidence="9">
    <location>
        <begin position="184"/>
        <end position="213"/>
    </location>
</feature>
<keyword evidence="12" id="KW-1185">Reference proteome</keyword>
<evidence type="ECO:0000259" key="10">
    <source>
        <dbReference type="PROSITE" id="PS50089"/>
    </source>
</evidence>
<comment type="caution">
    <text evidence="11">The sequence shown here is derived from an EMBL/GenBank/DDBJ whole genome shotgun (WGS) entry which is preliminary data.</text>
</comment>
<name>A0A8T3C1E3_DENNO</name>
<sequence>MARRNSYMPPTPGSHPFHLYNPQHHNPRRHLERTMLAPTENTVFNHSMRLPNPRPANSGVFHGQYHCPISAASSSQCLPYPTQCAPYCYDQHAYVNGANMFHPKEENVRVAFKRKHPSTHPAYQNDHEYCFTGGNFQLKPVPGCRRPQSSTSVAIQYPSDTFLLAGEQHQRNVRSRLGDASFNLSWPSSSSDPPHQSHTSVNNSSSNVVGQCGLPRLPRTHAHLIHPTDAGFSSSVMNPSVSANVITGGSTNNHDACYSEQWRNLYSVLPTSHASAPRGTVAGPSRYNHRQTSAAAYKDSVSFVAGSVAFRPNPSPFIRNGGLRISNEAQPLFNEENGRVRWASQDSAMFNVPSYFNPPDLLDEHRDLRLDIDDMSYEELLDLQDSIGNVNTGLSEDQLSVCLTKTMYCTTRALEDQLESSCSICLEEYRDEDNLGMMKCLHVYHFDCIKDWLSKKNACPICKAPALDDMP</sequence>
<keyword evidence="5 8" id="KW-0863">Zinc-finger</keyword>
<evidence type="ECO:0000256" key="3">
    <source>
        <dbReference type="ARBA" id="ARBA00022679"/>
    </source>
</evidence>
<keyword evidence="4" id="KW-0479">Metal-binding</keyword>
<dbReference type="SMR" id="A0A8T3C1E3"/>
<protein>
    <recommendedName>
        <fullName evidence="2">RING-type E3 ubiquitin transferase</fullName>
        <ecNumber evidence="2">2.3.2.27</ecNumber>
    </recommendedName>
</protein>
<gene>
    <name evidence="11" type="ORF">KFK09_002470</name>
</gene>
<dbReference type="EC" id="2.3.2.27" evidence="2"/>
<dbReference type="Gene3D" id="3.30.40.10">
    <property type="entry name" value="Zinc/RING finger domain, C3HC4 (zinc finger)"/>
    <property type="match status" value="1"/>
</dbReference>
<evidence type="ECO:0000313" key="12">
    <source>
        <dbReference type="Proteomes" id="UP000829196"/>
    </source>
</evidence>
<keyword evidence="7" id="KW-0862">Zinc</keyword>
<dbReference type="AlphaFoldDB" id="A0A8T3C1E3"/>
<feature type="domain" description="RING-type" evidence="10">
    <location>
        <begin position="422"/>
        <end position="463"/>
    </location>
</feature>
<evidence type="ECO:0000256" key="5">
    <source>
        <dbReference type="ARBA" id="ARBA00022771"/>
    </source>
</evidence>
<dbReference type="InterPro" id="IPR013083">
    <property type="entry name" value="Znf_RING/FYVE/PHD"/>
</dbReference>
<dbReference type="InterPro" id="IPR001841">
    <property type="entry name" value="Znf_RING"/>
</dbReference>
<evidence type="ECO:0000256" key="6">
    <source>
        <dbReference type="ARBA" id="ARBA00022786"/>
    </source>
</evidence>
<evidence type="ECO:0000256" key="7">
    <source>
        <dbReference type="ARBA" id="ARBA00022833"/>
    </source>
</evidence>
<dbReference type="CDD" id="cd16469">
    <property type="entry name" value="RING-H2_RNF24-like"/>
    <property type="match status" value="1"/>
</dbReference>
<keyword evidence="6" id="KW-0833">Ubl conjugation pathway</keyword>
<dbReference type="Proteomes" id="UP000829196">
    <property type="component" value="Unassembled WGS sequence"/>
</dbReference>